<dbReference type="Proteomes" id="UP001140206">
    <property type="component" value="Chromosome 3"/>
</dbReference>
<dbReference type="SUPFAM" id="SSF52540">
    <property type="entry name" value="P-loop containing nucleoside triphosphate hydrolases"/>
    <property type="match status" value="1"/>
</dbReference>
<dbReference type="EMBL" id="JAMFTS010000003">
    <property type="protein sequence ID" value="KAJ4775012.1"/>
    <property type="molecule type" value="Genomic_DNA"/>
</dbReference>
<protein>
    <submittedName>
        <fullName evidence="3">Protein SMG9</fullName>
    </submittedName>
</protein>
<keyword evidence="4" id="KW-1185">Reference proteome</keyword>
<proteinExistence type="inferred from homology"/>
<organism evidence="3 4">
    <name type="scientific">Rhynchospora pubera</name>
    <dbReference type="NCBI Taxonomy" id="906938"/>
    <lineage>
        <taxon>Eukaryota</taxon>
        <taxon>Viridiplantae</taxon>
        <taxon>Streptophyta</taxon>
        <taxon>Embryophyta</taxon>
        <taxon>Tracheophyta</taxon>
        <taxon>Spermatophyta</taxon>
        <taxon>Magnoliopsida</taxon>
        <taxon>Liliopsida</taxon>
        <taxon>Poales</taxon>
        <taxon>Cyperaceae</taxon>
        <taxon>Cyperoideae</taxon>
        <taxon>Rhynchosporeae</taxon>
        <taxon>Rhynchospora</taxon>
    </lineage>
</organism>
<dbReference type="GO" id="GO:0000184">
    <property type="term" value="P:nuclear-transcribed mRNA catabolic process, nonsense-mediated decay"/>
    <property type="evidence" value="ECO:0007669"/>
    <property type="project" value="UniProtKB-KW"/>
</dbReference>
<evidence type="ECO:0000256" key="1">
    <source>
        <dbReference type="ARBA" id="ARBA00007712"/>
    </source>
</evidence>
<name>A0AAV8E1Q7_9POAL</name>
<dbReference type="InterPro" id="IPR027417">
    <property type="entry name" value="P-loop_NTPase"/>
</dbReference>
<gene>
    <name evidence="3" type="ORF">LUZ62_059269</name>
</gene>
<accession>A0AAV8E1Q7</accession>
<sequence length="446" mass="50303">MLGRTRQSAKRLGMVKTMMRIQHLSKRWIQVLRNSEQKMIILRNLMMMKLLKRPKRKIKQVPKTRMIKMGWRWRWRWRTTGGGGAGPMARSSSRSSPHPASLSLLSAESWELQIDRVLPFLTENNDFVVVGVIGPAGVGKSTILNELYGYDATSPGMVLPFATQTDEMRALARHCSTGIELRVSNERLILLDTQPVFSPTVLADMIKPDGSCAIPVMSGEPLSAEMAHEFMGIQMALFLASVCNIVLIVSERINDISTWQLMLTVDLMKHKIPDTSQALNFAPDKDNRSTSQANSDEYMSDLVFVHTKLREQDFSPPKLEHVRKTLHKFLETTSFASSWKSSFSEPNGSSDVSGSNREDSDAVQQMFFIPNRATQEGTSQFECASYSCAVGSLRDRILSMNPRSFSKNISERDWLRGSAKIWDLVKKSPVISNYCNTLQEAGLFRK</sequence>
<dbReference type="AlphaFoldDB" id="A0AAV8E1Q7"/>
<dbReference type="PANTHER" id="PTHR14270">
    <property type="entry name" value="NONSENSE-MEDIATED MRNA DECAY FACTOR SMG9"/>
    <property type="match status" value="1"/>
</dbReference>
<reference evidence="3" key="1">
    <citation type="submission" date="2022-08" db="EMBL/GenBank/DDBJ databases">
        <authorList>
            <person name="Marques A."/>
        </authorList>
    </citation>
    <scope>NUCLEOTIDE SEQUENCE</scope>
    <source>
        <strain evidence="3">RhyPub2mFocal</strain>
        <tissue evidence="3">Leaves</tissue>
    </source>
</reference>
<evidence type="ECO:0000313" key="4">
    <source>
        <dbReference type="Proteomes" id="UP001140206"/>
    </source>
</evidence>
<comment type="similarity">
    <text evidence="1">Belongs to the SMG9 family.</text>
</comment>
<evidence type="ECO:0000256" key="2">
    <source>
        <dbReference type="ARBA" id="ARBA00023161"/>
    </source>
</evidence>
<evidence type="ECO:0000313" key="3">
    <source>
        <dbReference type="EMBL" id="KAJ4775012.1"/>
    </source>
</evidence>
<comment type="caution">
    <text evidence="3">The sequence shown here is derived from an EMBL/GenBank/DDBJ whole genome shotgun (WGS) entry which is preliminary data.</text>
</comment>
<dbReference type="InterPro" id="IPR039177">
    <property type="entry name" value="SMG9"/>
</dbReference>
<dbReference type="PANTHER" id="PTHR14270:SF0">
    <property type="entry name" value="NONSENSE-MEDIATED MRNA DECAY FACTOR SMG9"/>
    <property type="match status" value="1"/>
</dbReference>
<keyword evidence="2" id="KW-0866">Nonsense-mediated mRNA decay</keyword>